<dbReference type="Gene3D" id="3.40.50.150">
    <property type="entry name" value="Vaccinia Virus protein VP39"/>
    <property type="match status" value="1"/>
</dbReference>
<sequence>MPQTSLIEELPKIVAEGKKEVERIMERLQSPNRIRLQTNELVIPSKDMRGFLSGQTGVYNPQDWYNRLIYGDNLLVMQALLAGDEESGLPSLRGKIDLIYIDPPFDSKADYRTKITLPGGDIEQKPSVIEQFAYSDTWKEGTVSYLKMLYPRLVLMKELLSDRGVICVHVDWHVGHYVKILLDEIFGKDKFVNEIVWYYYNKYSNAKKCLPRAHDNILVYSKNNDHIYNEIRIDRGETVKQLVRVNVNGVLQNARDENGNLLYREVNDKKADDVFIIPQLQPASSEWMNYKTQKHHDLLERIIKIFSNEDSIVADFFAGSGTTGAVAERLGRRWIMCDIGKPACMIMRKRLIDQNAKPFLYQSVGDYQKEVFASSKMFKRVGDLSQVVLGLYGALPFKPEQNPSRNLGYIKNTRTLVYVDSPSKLTGYNTLKKAQELRETFLGGWDKVIVLGWNFTIDIGKVINELNDSRLEVQVIPADLLDRLKKTSYEKLVKENKIRFSSLQYLTIKPIQRIELDAETELLNVELDNYILLSPDALPLDDEYKEKVQEIMAKDPLALIEYWSIDPDYDGEMFVSKWQDYRENTDNDSDPYKVVTKVQLKVPKKEGKRKVCVKAVDIFGFESVVIEEV</sequence>
<dbReference type="InterPro" id="IPR002941">
    <property type="entry name" value="DNA_methylase_N4/N6"/>
</dbReference>
<comment type="similarity">
    <text evidence="1">Belongs to the N(4)/N(6)-methyltransferase family.</text>
</comment>
<dbReference type="InterPro" id="IPR002052">
    <property type="entry name" value="DNA_methylase_N6_adenine_CS"/>
</dbReference>
<dbReference type="InterPro" id="IPR029063">
    <property type="entry name" value="SAM-dependent_MTases_sf"/>
</dbReference>
<dbReference type="SUPFAM" id="SSF53335">
    <property type="entry name" value="S-adenosyl-L-methionine-dependent methyltransferases"/>
    <property type="match status" value="1"/>
</dbReference>
<dbReference type="GO" id="GO:0008170">
    <property type="term" value="F:N-methyltransferase activity"/>
    <property type="evidence" value="ECO:0007669"/>
    <property type="project" value="InterPro"/>
</dbReference>
<feature type="domain" description="DNA methylase N-4/N-6" evidence="6">
    <location>
        <begin position="96"/>
        <end position="346"/>
    </location>
</feature>
<dbReference type="GO" id="GO:0032259">
    <property type="term" value="P:methylation"/>
    <property type="evidence" value="ECO:0007669"/>
    <property type="project" value="UniProtKB-KW"/>
</dbReference>
<evidence type="ECO:0000256" key="5">
    <source>
        <dbReference type="ARBA" id="ARBA00022747"/>
    </source>
</evidence>
<protein>
    <submittedName>
        <fullName evidence="7">DNA methylase N-4/N-6 domain protein</fullName>
    </submittedName>
</protein>
<dbReference type="KEGG" id="tit:Thit_1899"/>
<keyword evidence="4" id="KW-0949">S-adenosyl-L-methionine</keyword>
<accession>D3T4I5</accession>
<dbReference type="PROSITE" id="PS00092">
    <property type="entry name" value="N6_MTASE"/>
    <property type="match status" value="1"/>
</dbReference>
<keyword evidence="2 7" id="KW-0489">Methyltransferase</keyword>
<keyword evidence="3" id="KW-0808">Transferase</keyword>
<evidence type="ECO:0000313" key="8">
    <source>
        <dbReference type="Proteomes" id="UP000001552"/>
    </source>
</evidence>
<dbReference type="HOGENOM" id="CLU_024927_10_2_9"/>
<keyword evidence="8" id="KW-1185">Reference proteome</keyword>
<organism evidence="7 8">
    <name type="scientific">Thermoanaerobacter italicus (strain DSM 9252 / Ab9)</name>
    <dbReference type="NCBI Taxonomy" id="580331"/>
    <lineage>
        <taxon>Bacteria</taxon>
        <taxon>Bacillati</taxon>
        <taxon>Bacillota</taxon>
        <taxon>Clostridia</taxon>
        <taxon>Thermoanaerobacterales</taxon>
        <taxon>Thermoanaerobacteraceae</taxon>
        <taxon>Thermoanaerobacter</taxon>
    </lineage>
</organism>
<dbReference type="InterPro" id="IPR002295">
    <property type="entry name" value="N4/N6-MTase_EcoPI_Mod-like"/>
</dbReference>
<dbReference type="GO" id="GO:0009307">
    <property type="term" value="P:DNA restriction-modification system"/>
    <property type="evidence" value="ECO:0007669"/>
    <property type="project" value="UniProtKB-KW"/>
</dbReference>
<evidence type="ECO:0000259" key="6">
    <source>
        <dbReference type="Pfam" id="PF01555"/>
    </source>
</evidence>
<evidence type="ECO:0000256" key="3">
    <source>
        <dbReference type="ARBA" id="ARBA00022679"/>
    </source>
</evidence>
<dbReference type="RefSeq" id="WP_012995847.1">
    <property type="nucleotide sequence ID" value="NC_013921.1"/>
</dbReference>
<dbReference type="PRINTS" id="PR00506">
    <property type="entry name" value="D21N6MTFRASE"/>
</dbReference>
<name>D3T4I5_THEIA</name>
<dbReference type="AlphaFoldDB" id="D3T4I5"/>
<dbReference type="Proteomes" id="UP000001552">
    <property type="component" value="Chromosome"/>
</dbReference>
<gene>
    <name evidence="7" type="ordered locus">Thit_1899</name>
</gene>
<keyword evidence="5" id="KW-0680">Restriction system</keyword>
<dbReference type="EMBL" id="CP001936">
    <property type="protein sequence ID" value="ADD03137.1"/>
    <property type="molecule type" value="Genomic_DNA"/>
</dbReference>
<dbReference type="eggNOG" id="COG2189">
    <property type="taxonomic scope" value="Bacteria"/>
</dbReference>
<dbReference type="OrthoDB" id="9800801at2"/>
<dbReference type="GO" id="GO:0003677">
    <property type="term" value="F:DNA binding"/>
    <property type="evidence" value="ECO:0007669"/>
    <property type="project" value="InterPro"/>
</dbReference>
<evidence type="ECO:0000256" key="4">
    <source>
        <dbReference type="ARBA" id="ARBA00022691"/>
    </source>
</evidence>
<evidence type="ECO:0000256" key="1">
    <source>
        <dbReference type="ARBA" id="ARBA00006594"/>
    </source>
</evidence>
<reference evidence="7" key="1">
    <citation type="submission" date="2010-02" db="EMBL/GenBank/DDBJ databases">
        <title>Complete sequence of Thermoanaerobacter italicus Ab9.</title>
        <authorList>
            <consortium name="US DOE Joint Genome Institute"/>
            <person name="Lucas S."/>
            <person name="Copeland A."/>
            <person name="Lapidus A."/>
            <person name="Cheng J.-F."/>
            <person name="Bruce D."/>
            <person name="Goodwin L."/>
            <person name="Pitluck S."/>
            <person name="Chertkov O."/>
            <person name="Detter J.C."/>
            <person name="Han C."/>
            <person name="Tapia R."/>
            <person name="Land M."/>
            <person name="Hauser L."/>
            <person name="Kyrpides N."/>
            <person name="Mikhailova N."/>
            <person name="Hemme C.L."/>
            <person name="Woyke T."/>
        </authorList>
    </citation>
    <scope>NUCLEOTIDE SEQUENCE [LARGE SCALE GENOMIC DNA]</scope>
    <source>
        <strain evidence="7">Ab9</strain>
    </source>
</reference>
<dbReference type="REBASE" id="24499">
    <property type="entry name" value="M.TitORF1899P"/>
</dbReference>
<evidence type="ECO:0000256" key="2">
    <source>
        <dbReference type="ARBA" id="ARBA00022603"/>
    </source>
</evidence>
<proteinExistence type="inferred from homology"/>
<dbReference type="Pfam" id="PF01555">
    <property type="entry name" value="N6_N4_Mtase"/>
    <property type="match status" value="1"/>
</dbReference>
<evidence type="ECO:0000313" key="7">
    <source>
        <dbReference type="EMBL" id="ADD03137.1"/>
    </source>
</evidence>